<keyword evidence="1" id="KW-0812">Transmembrane</keyword>
<comment type="caution">
    <text evidence="2">The sequence shown here is derived from an EMBL/GenBank/DDBJ whole genome shotgun (WGS) entry which is preliminary data.</text>
</comment>
<proteinExistence type="predicted"/>
<accession>A0AAV4LFA6</accession>
<evidence type="ECO:0000313" key="2">
    <source>
        <dbReference type="EMBL" id="GIM46506.1"/>
    </source>
</evidence>
<name>A0AAV4LFA6_9BACL</name>
<feature type="transmembrane region" description="Helical" evidence="1">
    <location>
        <begin position="12"/>
        <end position="37"/>
    </location>
</feature>
<dbReference type="EMBL" id="BOQE01000001">
    <property type="protein sequence ID" value="GIM46506.1"/>
    <property type="molecule type" value="Genomic_DNA"/>
</dbReference>
<evidence type="ECO:0000256" key="1">
    <source>
        <dbReference type="SAM" id="Phobius"/>
    </source>
</evidence>
<sequence>MDFPAYMFVKMYYRIFPATALISKSLFGGLTVPITILRDINELTKS</sequence>
<keyword evidence="3" id="KW-1185">Reference proteome</keyword>
<gene>
    <name evidence="2" type="ORF">DNHGIG_20550</name>
</gene>
<reference evidence="2" key="1">
    <citation type="journal article" date="2023" name="Int. J. Syst. Evol. Microbiol.">
        <title>Collibacillus ludicampi gen. nov., sp. nov., a new soil bacterium of the family Alicyclobacillaceae.</title>
        <authorList>
            <person name="Jojima T."/>
            <person name="Ioku Y."/>
            <person name="Fukuta Y."/>
            <person name="Shirasaka N."/>
            <person name="Matsumura Y."/>
            <person name="Mori M."/>
        </authorList>
    </citation>
    <scope>NUCLEOTIDE SEQUENCE</scope>
    <source>
        <strain evidence="2">TP075</strain>
    </source>
</reference>
<organism evidence="2 3">
    <name type="scientific">Collibacillus ludicampi</name>
    <dbReference type="NCBI Taxonomy" id="2771369"/>
    <lineage>
        <taxon>Bacteria</taxon>
        <taxon>Bacillati</taxon>
        <taxon>Bacillota</taxon>
        <taxon>Bacilli</taxon>
        <taxon>Bacillales</taxon>
        <taxon>Alicyclobacillaceae</taxon>
        <taxon>Collibacillus</taxon>
    </lineage>
</organism>
<protein>
    <submittedName>
        <fullName evidence="2">Uncharacterized protein</fullName>
    </submittedName>
</protein>
<dbReference type="Proteomes" id="UP001057291">
    <property type="component" value="Unassembled WGS sequence"/>
</dbReference>
<keyword evidence="1" id="KW-1133">Transmembrane helix</keyword>
<evidence type="ECO:0000313" key="3">
    <source>
        <dbReference type="Proteomes" id="UP001057291"/>
    </source>
</evidence>
<keyword evidence="1" id="KW-0472">Membrane</keyword>
<dbReference type="AlphaFoldDB" id="A0AAV4LFA6"/>